<dbReference type="GO" id="GO:0006654">
    <property type="term" value="P:phosphatidic acid biosynthetic process"/>
    <property type="evidence" value="ECO:0007669"/>
    <property type="project" value="TreeGrafter"/>
</dbReference>
<proteinExistence type="predicted"/>
<evidence type="ECO:0000256" key="5">
    <source>
        <dbReference type="ARBA" id="ARBA00023315"/>
    </source>
</evidence>
<dbReference type="GO" id="GO:0003841">
    <property type="term" value="F:1-acylglycerol-3-phosphate O-acyltransferase activity"/>
    <property type="evidence" value="ECO:0007669"/>
    <property type="project" value="TreeGrafter"/>
</dbReference>
<dbReference type="PANTHER" id="PTHR10434">
    <property type="entry name" value="1-ACYL-SN-GLYCEROL-3-PHOSPHATE ACYLTRANSFERASE"/>
    <property type="match status" value="1"/>
</dbReference>
<reference evidence="7 8" key="1">
    <citation type="journal article" date="2017" name="Int. J. Syst. Evol. Microbiol.">
        <title>Rhodosalinus sediminis gen. nov., sp. nov., isolated from marine saltern.</title>
        <authorList>
            <person name="Guo L.Y."/>
            <person name="Ling S.K."/>
            <person name="Li C.M."/>
            <person name="Chen G.J."/>
            <person name="Du Z.J."/>
        </authorList>
    </citation>
    <scope>NUCLEOTIDE SEQUENCE [LARGE SCALE GENOMIC DNA]</scope>
    <source>
        <strain evidence="7 8">WDN1C137</strain>
    </source>
</reference>
<dbReference type="InterPro" id="IPR002123">
    <property type="entry name" value="Plipid/glycerol_acylTrfase"/>
</dbReference>
<evidence type="ECO:0000256" key="2">
    <source>
        <dbReference type="ARBA" id="ARBA00022516"/>
    </source>
</evidence>
<dbReference type="Proteomes" id="UP000257131">
    <property type="component" value="Unassembled WGS sequence"/>
</dbReference>
<dbReference type="Pfam" id="PF01553">
    <property type="entry name" value="Acyltransferase"/>
    <property type="match status" value="1"/>
</dbReference>
<evidence type="ECO:0000256" key="4">
    <source>
        <dbReference type="ARBA" id="ARBA00023098"/>
    </source>
</evidence>
<name>A0A3D9BX48_9RHOB</name>
<dbReference type="CDD" id="cd07989">
    <property type="entry name" value="LPLAT_AGPAT-like"/>
    <property type="match status" value="1"/>
</dbReference>
<keyword evidence="4" id="KW-0443">Lipid metabolism</keyword>
<evidence type="ECO:0000313" key="7">
    <source>
        <dbReference type="EMBL" id="REC58103.1"/>
    </source>
</evidence>
<feature type="domain" description="Phospholipid/glycerol acyltransferase" evidence="6">
    <location>
        <begin position="49"/>
        <end position="163"/>
    </location>
</feature>
<dbReference type="EMBL" id="QOHR01000004">
    <property type="protein sequence ID" value="REC58103.1"/>
    <property type="molecule type" value="Genomic_DNA"/>
</dbReference>
<comment type="caution">
    <text evidence="7">The sequence shown here is derived from an EMBL/GenBank/DDBJ whole genome shotgun (WGS) entry which is preliminary data.</text>
</comment>
<evidence type="ECO:0000256" key="3">
    <source>
        <dbReference type="ARBA" id="ARBA00022679"/>
    </source>
</evidence>
<keyword evidence="3 7" id="KW-0808">Transferase</keyword>
<gene>
    <name evidence="7" type="ORF">DRV84_05455</name>
</gene>
<keyword evidence="2" id="KW-0444">Lipid biosynthesis</keyword>
<dbReference type="OrthoDB" id="9806880at2"/>
<sequence length="237" mass="26220">MLALRPVERALWGAQRPVTPWITVGVCRVALPLLGLRLERRGRPMRAQGAMVANHASWADIFALNACAPLYFVAKAEVAGMPGIGWLARATGTEFILRERRTARAQRAALAARLRLGHRLMFFPEGTSTDGRRVLPFVPTLFDALFDDGLEGLHIQPVTLAWHAPEGQPDSFYGWWGEMDFGPHLLRVLAAPGRGRVEVIWHPPVPVEEHADRKALARRLEGEVRAGLEAALSPSPR</sequence>
<comment type="pathway">
    <text evidence="1">Lipid metabolism.</text>
</comment>
<accession>A0A3D9BX48</accession>
<keyword evidence="5 7" id="KW-0012">Acyltransferase</keyword>
<evidence type="ECO:0000313" key="8">
    <source>
        <dbReference type="Proteomes" id="UP000257131"/>
    </source>
</evidence>
<dbReference type="SUPFAM" id="SSF69593">
    <property type="entry name" value="Glycerol-3-phosphate (1)-acyltransferase"/>
    <property type="match status" value="1"/>
</dbReference>
<protein>
    <submittedName>
        <fullName evidence="7">1-acyl-sn-glycerol-3-phosphate acyltransferase</fullName>
    </submittedName>
</protein>
<organism evidence="7 8">
    <name type="scientific">Rhodosalinus sediminis</name>
    <dbReference type="NCBI Taxonomy" id="1940533"/>
    <lineage>
        <taxon>Bacteria</taxon>
        <taxon>Pseudomonadati</taxon>
        <taxon>Pseudomonadota</taxon>
        <taxon>Alphaproteobacteria</taxon>
        <taxon>Rhodobacterales</taxon>
        <taxon>Paracoccaceae</taxon>
        <taxon>Rhodosalinus</taxon>
    </lineage>
</organism>
<keyword evidence="8" id="KW-1185">Reference proteome</keyword>
<evidence type="ECO:0000259" key="6">
    <source>
        <dbReference type="SMART" id="SM00563"/>
    </source>
</evidence>
<dbReference type="AlphaFoldDB" id="A0A3D9BX48"/>
<evidence type="ECO:0000256" key="1">
    <source>
        <dbReference type="ARBA" id="ARBA00005189"/>
    </source>
</evidence>
<dbReference type="PANTHER" id="PTHR10434:SF64">
    <property type="entry name" value="1-ACYL-SN-GLYCEROL-3-PHOSPHATE ACYLTRANSFERASE-RELATED"/>
    <property type="match status" value="1"/>
</dbReference>
<dbReference type="SMART" id="SM00563">
    <property type="entry name" value="PlsC"/>
    <property type="match status" value="1"/>
</dbReference>